<dbReference type="InterPro" id="IPR001796">
    <property type="entry name" value="DHFR_dom"/>
</dbReference>
<accession>A0ABV9MUW0</accession>
<dbReference type="SUPFAM" id="SSF53597">
    <property type="entry name" value="Dihydrofolate reductase-like"/>
    <property type="match status" value="1"/>
</dbReference>
<reference evidence="11" key="1">
    <citation type="journal article" date="2019" name="Int. J. Syst. Evol. Microbiol.">
        <title>The Global Catalogue of Microorganisms (GCM) 10K type strain sequencing project: providing services to taxonomists for standard genome sequencing and annotation.</title>
        <authorList>
            <consortium name="The Broad Institute Genomics Platform"/>
            <consortium name="The Broad Institute Genome Sequencing Center for Infectious Disease"/>
            <person name="Wu L."/>
            <person name="Ma J."/>
        </authorList>
    </citation>
    <scope>NUCLEOTIDE SEQUENCE [LARGE SCALE GENOMIC DNA]</scope>
    <source>
        <strain evidence="11">CGMCC 1.19032</strain>
    </source>
</reference>
<dbReference type="RefSeq" id="WP_204654772.1">
    <property type="nucleotide sequence ID" value="NZ_JAFBFD010000038.1"/>
</dbReference>
<protein>
    <recommendedName>
        <fullName evidence="3 7">Dihydrofolate reductase</fullName>
        <ecNumber evidence="3 7">1.5.1.3</ecNumber>
    </recommendedName>
</protein>
<gene>
    <name evidence="10" type="ORF">ACFO5I_08190</name>
</gene>
<comment type="catalytic activity">
    <reaction evidence="7">
        <text>(6S)-5,6,7,8-tetrahydrofolate + NADP(+) = 7,8-dihydrofolate + NADPH + H(+)</text>
        <dbReference type="Rhea" id="RHEA:15009"/>
        <dbReference type="ChEBI" id="CHEBI:15378"/>
        <dbReference type="ChEBI" id="CHEBI:57451"/>
        <dbReference type="ChEBI" id="CHEBI:57453"/>
        <dbReference type="ChEBI" id="CHEBI:57783"/>
        <dbReference type="ChEBI" id="CHEBI:58349"/>
        <dbReference type="EC" id="1.5.1.3"/>
    </reaction>
</comment>
<dbReference type="Gene3D" id="3.40.430.10">
    <property type="entry name" value="Dihydrofolate Reductase, subunit A"/>
    <property type="match status" value="1"/>
</dbReference>
<evidence type="ECO:0000256" key="1">
    <source>
        <dbReference type="ARBA" id="ARBA00004903"/>
    </source>
</evidence>
<evidence type="ECO:0000256" key="7">
    <source>
        <dbReference type="PIRNR" id="PIRNR000194"/>
    </source>
</evidence>
<dbReference type="PROSITE" id="PS51330">
    <property type="entry name" value="DHFR_2"/>
    <property type="match status" value="1"/>
</dbReference>
<proteinExistence type="inferred from homology"/>
<dbReference type="EMBL" id="JBHSGS010000045">
    <property type="protein sequence ID" value="MFC4719712.1"/>
    <property type="molecule type" value="Genomic_DNA"/>
</dbReference>
<evidence type="ECO:0000313" key="10">
    <source>
        <dbReference type="EMBL" id="MFC4719712.1"/>
    </source>
</evidence>
<keyword evidence="5 7" id="KW-0521">NADP</keyword>
<dbReference type="InterPro" id="IPR017925">
    <property type="entry name" value="DHFR_CS"/>
</dbReference>
<dbReference type="GO" id="GO:0004146">
    <property type="term" value="F:dihydrofolate reductase activity"/>
    <property type="evidence" value="ECO:0007669"/>
    <property type="project" value="UniProtKB-EC"/>
</dbReference>
<dbReference type="PIRSF" id="PIRSF000194">
    <property type="entry name" value="DHFR"/>
    <property type="match status" value="1"/>
</dbReference>
<dbReference type="Pfam" id="PF00186">
    <property type="entry name" value="DHFR_1"/>
    <property type="match status" value="1"/>
</dbReference>
<feature type="domain" description="DHFR" evidence="9">
    <location>
        <begin position="1"/>
        <end position="161"/>
    </location>
</feature>
<evidence type="ECO:0000256" key="4">
    <source>
        <dbReference type="ARBA" id="ARBA00022563"/>
    </source>
</evidence>
<sequence length="163" mass="19009">MIGALWAQDLNGLIGKEQVLPWHLPNDLKYFKEQTIGKTIVMGRKTFEGMGSKPLPNRETIVLTNNKTYQATGVTVMHSVEEVLEFTKTQTQMVMIIGGGVIFNDFMPYYDCLYRTVIEETFEGDTYFPPVDWSKWEEVSNVKGTVDEKNKYHHRYEIYKRRK</sequence>
<dbReference type="InterPro" id="IPR024072">
    <property type="entry name" value="DHFR-like_dom_sf"/>
</dbReference>
<evidence type="ECO:0000256" key="6">
    <source>
        <dbReference type="ARBA" id="ARBA00023002"/>
    </source>
</evidence>
<dbReference type="PRINTS" id="PR00070">
    <property type="entry name" value="DHFR"/>
</dbReference>
<name>A0ABV9MUW0_9ENTE</name>
<dbReference type="InterPro" id="IPR012259">
    <property type="entry name" value="DHFR"/>
</dbReference>
<evidence type="ECO:0000259" key="9">
    <source>
        <dbReference type="PROSITE" id="PS51330"/>
    </source>
</evidence>
<dbReference type="CDD" id="cd00209">
    <property type="entry name" value="DHFR"/>
    <property type="match status" value="1"/>
</dbReference>
<evidence type="ECO:0000256" key="2">
    <source>
        <dbReference type="ARBA" id="ARBA00009539"/>
    </source>
</evidence>
<dbReference type="PROSITE" id="PS00075">
    <property type="entry name" value="DHFR_1"/>
    <property type="match status" value="1"/>
</dbReference>
<comment type="pathway">
    <text evidence="1 7">Cofactor biosynthesis; tetrahydrofolate biosynthesis; 5,6,7,8-tetrahydrofolate from 7,8-dihydrofolate: step 1/1.</text>
</comment>
<evidence type="ECO:0000256" key="8">
    <source>
        <dbReference type="RuleBase" id="RU004474"/>
    </source>
</evidence>
<dbReference type="PANTHER" id="PTHR48069:SF3">
    <property type="entry name" value="DIHYDROFOLATE REDUCTASE"/>
    <property type="match status" value="1"/>
</dbReference>
<organism evidence="10 11">
    <name type="scientific">Enterococcus lemanii</name>
    <dbReference type="NCBI Taxonomy" id="1159752"/>
    <lineage>
        <taxon>Bacteria</taxon>
        <taxon>Bacillati</taxon>
        <taxon>Bacillota</taxon>
        <taxon>Bacilli</taxon>
        <taxon>Lactobacillales</taxon>
        <taxon>Enterococcaceae</taxon>
        <taxon>Enterococcus</taxon>
    </lineage>
</organism>
<keyword evidence="6 7" id="KW-0560">Oxidoreductase</keyword>
<evidence type="ECO:0000256" key="5">
    <source>
        <dbReference type="ARBA" id="ARBA00022857"/>
    </source>
</evidence>
<comment type="similarity">
    <text evidence="2 7 8">Belongs to the dihydrofolate reductase family.</text>
</comment>
<keyword evidence="11" id="KW-1185">Reference proteome</keyword>
<dbReference type="Proteomes" id="UP001595969">
    <property type="component" value="Unassembled WGS sequence"/>
</dbReference>
<evidence type="ECO:0000256" key="3">
    <source>
        <dbReference type="ARBA" id="ARBA00012856"/>
    </source>
</evidence>
<dbReference type="EC" id="1.5.1.3" evidence="3 7"/>
<comment type="caution">
    <text evidence="10">The sequence shown here is derived from an EMBL/GenBank/DDBJ whole genome shotgun (WGS) entry which is preliminary data.</text>
</comment>
<keyword evidence="4 7" id="KW-0554">One-carbon metabolism</keyword>
<comment type="function">
    <text evidence="7">Key enzyme in folate metabolism. Catalyzes an essential reaction for de novo glycine and purine synthesis, and for DNA precursor synthesis.</text>
</comment>
<evidence type="ECO:0000313" key="11">
    <source>
        <dbReference type="Proteomes" id="UP001595969"/>
    </source>
</evidence>
<dbReference type="PANTHER" id="PTHR48069">
    <property type="entry name" value="DIHYDROFOLATE REDUCTASE"/>
    <property type="match status" value="1"/>
</dbReference>